<dbReference type="SUPFAM" id="SSF160935">
    <property type="entry name" value="VPA0735-like"/>
    <property type="match status" value="1"/>
</dbReference>
<dbReference type="PANTHER" id="PTHR36509">
    <property type="entry name" value="BLL3101 PROTEIN"/>
    <property type="match status" value="1"/>
</dbReference>
<keyword evidence="5" id="KW-1185">Reference proteome</keyword>
<dbReference type="Proteomes" id="UP000245712">
    <property type="component" value="Unassembled WGS sequence"/>
</dbReference>
<sequence>MLRAFHHGPGGARASRWMLVDVTSWTACITYNQQMTTIHREFSWYRRGCALACVALIAGCASAPGGVAQKNNGWVKDEVSDSYVFGYPLVLMDVSRDAATGSGPGQAAPNTLRHAQTLPPVGASSPPEPNLDTLASSGWLDVSREPVLVTLPDTHGRYMDARALDMWTNVVWSTGAAPAGEHVSGLKAQTIAFIPVGWKGTLPARVKRVEVTTRYVWFLARIQTRGGGDLAAVRKMQRGLQATPLSAWDDRASRGARGARGNEPGGATQSGDPVASGTPFAQVAALDAGGFFDRLAQALEDNPPASDDSHALKILDDIGVRAGDPAQLPSGAKDAAVVTAGLADGRTRVATPPPNLLAGNGWLWVGDDAGNYGPDYALRAYAAYTSPGLPTSRDEVRARVSQDSDGHPLSGANRYTLHFTAKQMPPVRGFWSITAYTADGALDADAPVRVAFGDRSGARRNRDGSLDVHVSAERPRGGANWVPAPHGDFRLVLRLYAAKPQATDGSWQPPAVERQ</sequence>
<dbReference type="InterPro" id="IPR037049">
    <property type="entry name" value="DUF1214_C_sf"/>
</dbReference>
<dbReference type="InterPro" id="IPR010621">
    <property type="entry name" value="DUF1214"/>
</dbReference>
<comment type="caution">
    <text evidence="4">The sequence shown here is derived from an EMBL/GenBank/DDBJ whole genome shotgun (WGS) entry which is preliminary data.</text>
</comment>
<feature type="domain" description="DUF1254" evidence="3">
    <location>
        <begin position="109"/>
        <end position="244"/>
    </location>
</feature>
<dbReference type="Pfam" id="PF06742">
    <property type="entry name" value="DUF1214"/>
    <property type="match status" value="1"/>
</dbReference>
<dbReference type="InterPro" id="IPR037050">
    <property type="entry name" value="DUF1254_sf"/>
</dbReference>
<name>A0ABX5K8K6_9BURK</name>
<accession>A0ABX5K8K6</accession>
<feature type="region of interest" description="Disordered" evidence="1">
    <location>
        <begin position="244"/>
        <end position="277"/>
    </location>
</feature>
<dbReference type="Gene3D" id="2.60.40.1610">
    <property type="entry name" value="Domain of unknown function DUF1254"/>
    <property type="match status" value="1"/>
</dbReference>
<dbReference type="InterPro" id="IPR010679">
    <property type="entry name" value="DUF1254"/>
</dbReference>
<dbReference type="Gene3D" id="2.60.120.600">
    <property type="entry name" value="Domain of unknown function DUF1214, C-terminal domain"/>
    <property type="match status" value="1"/>
</dbReference>
<evidence type="ECO:0000313" key="4">
    <source>
        <dbReference type="EMBL" id="PVX70797.1"/>
    </source>
</evidence>
<evidence type="ECO:0000259" key="3">
    <source>
        <dbReference type="Pfam" id="PF06863"/>
    </source>
</evidence>
<protein>
    <recommendedName>
        <fullName evidence="6">DUF1254 domain-containing protein</fullName>
    </recommendedName>
</protein>
<evidence type="ECO:0000313" key="5">
    <source>
        <dbReference type="Proteomes" id="UP000245712"/>
    </source>
</evidence>
<feature type="domain" description="DUF1214" evidence="2">
    <location>
        <begin position="398"/>
        <end position="499"/>
    </location>
</feature>
<organism evidence="4 5">
    <name type="scientific">Paraburkholderia unamae</name>
    <dbReference type="NCBI Taxonomy" id="219649"/>
    <lineage>
        <taxon>Bacteria</taxon>
        <taxon>Pseudomonadati</taxon>
        <taxon>Pseudomonadota</taxon>
        <taxon>Betaproteobacteria</taxon>
        <taxon>Burkholderiales</taxon>
        <taxon>Burkholderiaceae</taxon>
        <taxon>Paraburkholderia</taxon>
    </lineage>
</organism>
<evidence type="ECO:0000256" key="1">
    <source>
        <dbReference type="SAM" id="MobiDB-lite"/>
    </source>
</evidence>
<dbReference type="Pfam" id="PF06863">
    <property type="entry name" value="DUF1254"/>
    <property type="match status" value="1"/>
</dbReference>
<feature type="region of interest" description="Disordered" evidence="1">
    <location>
        <begin position="100"/>
        <end position="130"/>
    </location>
</feature>
<proteinExistence type="predicted"/>
<dbReference type="PANTHER" id="PTHR36509:SF2">
    <property type="entry name" value="BLL3101 PROTEIN"/>
    <property type="match status" value="1"/>
</dbReference>
<evidence type="ECO:0008006" key="6">
    <source>
        <dbReference type="Google" id="ProtNLM"/>
    </source>
</evidence>
<gene>
    <name evidence="4" type="ORF">C7402_13422</name>
</gene>
<evidence type="ECO:0000259" key="2">
    <source>
        <dbReference type="Pfam" id="PF06742"/>
    </source>
</evidence>
<dbReference type="EMBL" id="QEOB01000034">
    <property type="protein sequence ID" value="PVX70797.1"/>
    <property type="molecule type" value="Genomic_DNA"/>
</dbReference>
<reference evidence="4 5" key="1">
    <citation type="submission" date="2018-05" db="EMBL/GenBank/DDBJ databases">
        <title>Genomic Encyclopedia of Type Strains, Phase IV (KMG-V): Genome sequencing to study the core and pangenomes of soil and plant-associated prokaryotes.</title>
        <authorList>
            <person name="Whitman W."/>
        </authorList>
    </citation>
    <scope>NUCLEOTIDE SEQUENCE [LARGE SCALE GENOMIC DNA]</scope>
    <source>
        <strain evidence="4 5">SCZa-39</strain>
    </source>
</reference>